<organism evidence="10 11">
    <name type="scientific">Nonomuraea bangladeshensis</name>
    <dbReference type="NCBI Taxonomy" id="404385"/>
    <lineage>
        <taxon>Bacteria</taxon>
        <taxon>Bacillati</taxon>
        <taxon>Actinomycetota</taxon>
        <taxon>Actinomycetes</taxon>
        <taxon>Streptosporangiales</taxon>
        <taxon>Streptosporangiaceae</taxon>
        <taxon>Nonomuraea</taxon>
    </lineage>
</organism>
<feature type="domain" description="MacB-like periplasmic core" evidence="9">
    <location>
        <begin position="480"/>
        <end position="681"/>
    </location>
</feature>
<sequence length="836" mass="84645">MLRTALAGLRAYRLRLLLTSLAIVLGVGFIAGTLVLNDTVQAGFSQRVTADAGKVDVAVLAGDGVLAEDVLRRVRAVAGVADAQGLVRGPARLLGKDGKVVGDLPATAISVVRGPLQRTTIVAGTGPGTDDRAAVLDENTARVNGFRLGEDLVVLDPEGERHTFKLVGLLDPGVDQELAFTGAVGLTTSAALRMTGAEGYHEIDVAGSAPGLKQAVAAAVGPGATVKTGDELAADLAAAAGLEMRTLTVGLLLFGVVAMMVAALVIYNTFTILVAQRGRELALLRCIGATRGQVFGSVLLESGVVGLVASALGLAAGYGLAALALALLAAFDAPLPTGASVALTPLTIAVGAAVGLVVTVGAALLPARSATRVPPVAALRTQADEQAFRMGAARWGAAALFLVAGFGATGFGVWGMPPGDAATLVVVMVGGMLTFLAVLILGPALVRPLIAVVGRLPARLAGVPGRLALDNAARNPRRAATTTVALTIGVTLMTVISVLSASTRATVTDKLDEQFPVDYLLSAQGGEAAVPRSVGEELRRAPELGSVLQVRETPAKVTGRTGGARTYDLGAFHGPVTPEVVAGSMAAGLSEGQVALLDRAANELGVRVGDTVQVSVRAKGRAGSVPLRVVAVLSGDGSALPTLTVAESAFDRYAGALPDARVLITIKDGVSADQARAVVREAVAAYPTVRLSSSTEVRGEFDETLDMLLMIVGGLLGLAILISLLGIANTLSLSVHERSRESALLRALGLTRPQLRRMLSVEALVLGLIGALVGVVLGGLYGWVAVLAMLDGAVLSVPVGQVVLFVVLSGVAGVVASLLPARRAARASIAGALAAG</sequence>
<evidence type="ECO:0000259" key="8">
    <source>
        <dbReference type="Pfam" id="PF02687"/>
    </source>
</evidence>
<keyword evidence="5 7" id="KW-0472">Membrane</keyword>
<feature type="transmembrane region" description="Helical" evidence="7">
    <location>
        <begin position="707"/>
        <end position="731"/>
    </location>
</feature>
<dbReference type="InterPro" id="IPR003838">
    <property type="entry name" value="ABC3_permease_C"/>
</dbReference>
<accession>A0ABV3H1X0</accession>
<comment type="similarity">
    <text evidence="6">Belongs to the ABC-4 integral membrane protein family.</text>
</comment>
<gene>
    <name evidence="10" type="ORF">AB0K40_13640</name>
</gene>
<feature type="transmembrane region" description="Helical" evidence="7">
    <location>
        <begin position="479"/>
        <end position="501"/>
    </location>
</feature>
<protein>
    <submittedName>
        <fullName evidence="10">FtsX-like permease family protein</fullName>
    </submittedName>
</protein>
<dbReference type="Proteomes" id="UP001552427">
    <property type="component" value="Unassembled WGS sequence"/>
</dbReference>
<evidence type="ECO:0000256" key="4">
    <source>
        <dbReference type="ARBA" id="ARBA00022989"/>
    </source>
</evidence>
<evidence type="ECO:0000259" key="9">
    <source>
        <dbReference type="Pfam" id="PF12704"/>
    </source>
</evidence>
<evidence type="ECO:0000256" key="5">
    <source>
        <dbReference type="ARBA" id="ARBA00023136"/>
    </source>
</evidence>
<dbReference type="RefSeq" id="WP_364448795.1">
    <property type="nucleotide sequence ID" value="NZ_JBFARM010000004.1"/>
</dbReference>
<feature type="transmembrane region" description="Helical" evidence="7">
    <location>
        <begin position="12"/>
        <end position="36"/>
    </location>
</feature>
<evidence type="ECO:0000256" key="2">
    <source>
        <dbReference type="ARBA" id="ARBA00022475"/>
    </source>
</evidence>
<name>A0ABV3H1X0_9ACTN</name>
<dbReference type="PANTHER" id="PTHR30572:SF4">
    <property type="entry name" value="ABC TRANSPORTER PERMEASE YTRF"/>
    <property type="match status" value="1"/>
</dbReference>
<dbReference type="Pfam" id="PF12704">
    <property type="entry name" value="MacB_PCD"/>
    <property type="match status" value="1"/>
</dbReference>
<feature type="transmembrane region" description="Helical" evidence="7">
    <location>
        <begin position="763"/>
        <end position="790"/>
    </location>
</feature>
<evidence type="ECO:0000313" key="10">
    <source>
        <dbReference type="EMBL" id="MEV4286539.1"/>
    </source>
</evidence>
<keyword evidence="3 7" id="KW-0812">Transmembrane</keyword>
<feature type="transmembrane region" description="Helical" evidence="7">
    <location>
        <begin position="343"/>
        <end position="365"/>
    </location>
</feature>
<feature type="transmembrane region" description="Helical" evidence="7">
    <location>
        <begin position="421"/>
        <end position="446"/>
    </location>
</feature>
<dbReference type="EMBL" id="JBFARM010000004">
    <property type="protein sequence ID" value="MEV4286539.1"/>
    <property type="molecule type" value="Genomic_DNA"/>
</dbReference>
<keyword evidence="4 7" id="KW-1133">Transmembrane helix</keyword>
<comment type="caution">
    <text evidence="10">The sequence shown here is derived from an EMBL/GenBank/DDBJ whole genome shotgun (WGS) entry which is preliminary data.</text>
</comment>
<evidence type="ECO:0000256" key="6">
    <source>
        <dbReference type="ARBA" id="ARBA00038076"/>
    </source>
</evidence>
<evidence type="ECO:0000256" key="1">
    <source>
        <dbReference type="ARBA" id="ARBA00004651"/>
    </source>
</evidence>
<keyword evidence="2" id="KW-1003">Cell membrane</keyword>
<feature type="domain" description="ABC3 transporter permease C-terminal" evidence="8">
    <location>
        <begin position="253"/>
        <end position="375"/>
    </location>
</feature>
<evidence type="ECO:0000256" key="3">
    <source>
        <dbReference type="ARBA" id="ARBA00022692"/>
    </source>
</evidence>
<feature type="transmembrane region" description="Helical" evidence="7">
    <location>
        <begin position="395"/>
        <end position="415"/>
    </location>
</feature>
<comment type="subcellular location">
    <subcellularLocation>
        <location evidence="1">Cell membrane</location>
        <topology evidence="1">Multi-pass membrane protein</topology>
    </subcellularLocation>
</comment>
<dbReference type="InterPro" id="IPR025857">
    <property type="entry name" value="MacB_PCD"/>
</dbReference>
<reference evidence="10 11" key="1">
    <citation type="submission" date="2024-06" db="EMBL/GenBank/DDBJ databases">
        <title>The Natural Products Discovery Center: Release of the First 8490 Sequenced Strains for Exploring Actinobacteria Biosynthetic Diversity.</title>
        <authorList>
            <person name="Kalkreuter E."/>
            <person name="Kautsar S.A."/>
            <person name="Yang D."/>
            <person name="Bader C.D."/>
            <person name="Teijaro C.N."/>
            <person name="Fluegel L."/>
            <person name="Davis C.M."/>
            <person name="Simpson J.R."/>
            <person name="Lauterbach L."/>
            <person name="Steele A.D."/>
            <person name="Gui C."/>
            <person name="Meng S."/>
            <person name="Li G."/>
            <person name="Viehrig K."/>
            <person name="Ye F."/>
            <person name="Su P."/>
            <person name="Kiefer A.F."/>
            <person name="Nichols A."/>
            <person name="Cepeda A.J."/>
            <person name="Yan W."/>
            <person name="Fan B."/>
            <person name="Jiang Y."/>
            <person name="Adhikari A."/>
            <person name="Zheng C.-J."/>
            <person name="Schuster L."/>
            <person name="Cowan T.M."/>
            <person name="Smanski M.J."/>
            <person name="Chevrette M.G."/>
            <person name="De Carvalho L.P.S."/>
            <person name="Shen B."/>
        </authorList>
    </citation>
    <scope>NUCLEOTIDE SEQUENCE [LARGE SCALE GENOMIC DNA]</scope>
    <source>
        <strain evidence="10 11">NPDC049574</strain>
    </source>
</reference>
<dbReference type="InterPro" id="IPR050250">
    <property type="entry name" value="Macrolide_Exporter_MacB"/>
</dbReference>
<feature type="domain" description="ABC3 transporter permease C-terminal" evidence="8">
    <location>
        <begin position="715"/>
        <end position="828"/>
    </location>
</feature>
<evidence type="ECO:0000313" key="11">
    <source>
        <dbReference type="Proteomes" id="UP001552427"/>
    </source>
</evidence>
<keyword evidence="11" id="KW-1185">Reference proteome</keyword>
<dbReference type="PANTHER" id="PTHR30572">
    <property type="entry name" value="MEMBRANE COMPONENT OF TRANSPORTER-RELATED"/>
    <property type="match status" value="1"/>
</dbReference>
<evidence type="ECO:0000256" key="7">
    <source>
        <dbReference type="SAM" id="Phobius"/>
    </source>
</evidence>
<feature type="transmembrane region" description="Helical" evidence="7">
    <location>
        <begin position="251"/>
        <end position="275"/>
    </location>
</feature>
<proteinExistence type="inferred from homology"/>
<feature type="transmembrane region" description="Helical" evidence="7">
    <location>
        <begin position="802"/>
        <end position="821"/>
    </location>
</feature>
<dbReference type="Pfam" id="PF02687">
    <property type="entry name" value="FtsX"/>
    <property type="match status" value="2"/>
</dbReference>
<feature type="transmembrane region" description="Helical" evidence="7">
    <location>
        <begin position="304"/>
        <end position="331"/>
    </location>
</feature>